<accession>A0ABR0U0Q7</accession>
<evidence type="ECO:0000256" key="5">
    <source>
        <dbReference type="ARBA" id="ARBA00022679"/>
    </source>
</evidence>
<evidence type="ECO:0000259" key="14">
    <source>
        <dbReference type="PROSITE" id="PS50816"/>
    </source>
</evidence>
<evidence type="ECO:0000313" key="15">
    <source>
        <dbReference type="EMBL" id="KAK6116074.1"/>
    </source>
</evidence>
<dbReference type="Gene3D" id="3.30.310.80">
    <property type="entry name" value="Kinase associated domain 1, KA1"/>
    <property type="match status" value="1"/>
</dbReference>
<dbReference type="EC" id="2.7.11.1" evidence="3"/>
<keyword evidence="4 12" id="KW-0723">Serine/threonine-protein kinase</keyword>
<dbReference type="Gene3D" id="3.30.200.20">
    <property type="entry name" value="Phosphorylase Kinase, domain 1"/>
    <property type="match status" value="1"/>
</dbReference>
<evidence type="ECO:0000256" key="1">
    <source>
        <dbReference type="ARBA" id="ARBA00001936"/>
    </source>
</evidence>
<comment type="catalytic activity">
    <reaction evidence="9">
        <text>L-threonyl-[protein] + ATP = O-phospho-L-threonyl-[protein] + ADP + H(+)</text>
        <dbReference type="Rhea" id="RHEA:46608"/>
        <dbReference type="Rhea" id="RHEA-COMP:11060"/>
        <dbReference type="Rhea" id="RHEA-COMP:11605"/>
        <dbReference type="ChEBI" id="CHEBI:15378"/>
        <dbReference type="ChEBI" id="CHEBI:30013"/>
        <dbReference type="ChEBI" id="CHEBI:30616"/>
        <dbReference type="ChEBI" id="CHEBI:61977"/>
        <dbReference type="ChEBI" id="CHEBI:456216"/>
        <dbReference type="EC" id="2.7.11.1"/>
    </reaction>
</comment>
<dbReference type="InterPro" id="IPR008271">
    <property type="entry name" value="Ser/Thr_kinase_AS"/>
</dbReference>
<evidence type="ECO:0000256" key="10">
    <source>
        <dbReference type="ARBA" id="ARBA00048679"/>
    </source>
</evidence>
<dbReference type="SMART" id="SM00220">
    <property type="entry name" value="S_TKc"/>
    <property type="match status" value="1"/>
</dbReference>
<feature type="domain" description="NAF" evidence="14">
    <location>
        <begin position="261"/>
        <end position="285"/>
    </location>
</feature>
<dbReference type="InterPro" id="IPR017441">
    <property type="entry name" value="Protein_kinase_ATP_BS"/>
</dbReference>
<protein>
    <recommendedName>
        <fullName evidence="3">non-specific serine/threonine protein kinase</fullName>
        <ecNumber evidence="3">2.7.11.1</ecNumber>
    </recommendedName>
</protein>
<name>A0ABR0U0Q7_REHGL</name>
<evidence type="ECO:0000313" key="16">
    <source>
        <dbReference type="Proteomes" id="UP001318860"/>
    </source>
</evidence>
<dbReference type="PROSITE" id="PS00108">
    <property type="entry name" value="PROTEIN_KINASE_ST"/>
    <property type="match status" value="1"/>
</dbReference>
<dbReference type="CDD" id="cd12195">
    <property type="entry name" value="CIPK_C"/>
    <property type="match status" value="1"/>
</dbReference>
<evidence type="ECO:0000256" key="7">
    <source>
        <dbReference type="ARBA" id="ARBA00022777"/>
    </source>
</evidence>
<comment type="catalytic activity">
    <reaction evidence="10">
        <text>L-seryl-[protein] + ATP = O-phospho-L-seryl-[protein] + ADP + H(+)</text>
        <dbReference type="Rhea" id="RHEA:17989"/>
        <dbReference type="Rhea" id="RHEA-COMP:9863"/>
        <dbReference type="Rhea" id="RHEA-COMP:11604"/>
        <dbReference type="ChEBI" id="CHEBI:15378"/>
        <dbReference type="ChEBI" id="CHEBI:29999"/>
        <dbReference type="ChEBI" id="CHEBI:30616"/>
        <dbReference type="ChEBI" id="CHEBI:83421"/>
        <dbReference type="ChEBI" id="CHEBI:456216"/>
        <dbReference type="EC" id="2.7.11.1"/>
    </reaction>
</comment>
<dbReference type="InterPro" id="IPR018451">
    <property type="entry name" value="NAF/FISL_domain"/>
</dbReference>
<evidence type="ECO:0000256" key="8">
    <source>
        <dbReference type="ARBA" id="ARBA00022840"/>
    </source>
</evidence>
<dbReference type="InterPro" id="IPR011009">
    <property type="entry name" value="Kinase-like_dom_sf"/>
</dbReference>
<organism evidence="15 16">
    <name type="scientific">Rehmannia glutinosa</name>
    <name type="common">Chinese foxglove</name>
    <dbReference type="NCBI Taxonomy" id="99300"/>
    <lineage>
        <taxon>Eukaryota</taxon>
        <taxon>Viridiplantae</taxon>
        <taxon>Streptophyta</taxon>
        <taxon>Embryophyta</taxon>
        <taxon>Tracheophyta</taxon>
        <taxon>Spermatophyta</taxon>
        <taxon>Magnoliopsida</taxon>
        <taxon>eudicotyledons</taxon>
        <taxon>Gunneridae</taxon>
        <taxon>Pentapetalae</taxon>
        <taxon>asterids</taxon>
        <taxon>lamiids</taxon>
        <taxon>Lamiales</taxon>
        <taxon>Orobanchaceae</taxon>
        <taxon>Rehmannieae</taxon>
        <taxon>Rehmannia</taxon>
    </lineage>
</organism>
<keyword evidence="6 11" id="KW-0547">Nucleotide-binding</keyword>
<reference evidence="15 16" key="1">
    <citation type="journal article" date="2021" name="Comput. Struct. Biotechnol. J.">
        <title>De novo genome assembly of the potent medicinal plant Rehmannia glutinosa using nanopore technology.</title>
        <authorList>
            <person name="Ma L."/>
            <person name="Dong C."/>
            <person name="Song C."/>
            <person name="Wang X."/>
            <person name="Zheng X."/>
            <person name="Niu Y."/>
            <person name="Chen S."/>
            <person name="Feng W."/>
        </authorList>
    </citation>
    <scope>NUCLEOTIDE SEQUENCE [LARGE SCALE GENOMIC DNA]</scope>
    <source>
        <strain evidence="15">DH-2019</strain>
    </source>
</reference>
<evidence type="ECO:0000259" key="13">
    <source>
        <dbReference type="PROSITE" id="PS50011"/>
    </source>
</evidence>
<evidence type="ECO:0000256" key="9">
    <source>
        <dbReference type="ARBA" id="ARBA00047899"/>
    </source>
</evidence>
<comment type="cofactor">
    <cofactor evidence="1">
        <name>Mn(2+)</name>
        <dbReference type="ChEBI" id="CHEBI:29035"/>
    </cofactor>
</comment>
<feature type="binding site" evidence="11">
    <location>
        <position position="47"/>
    </location>
    <ligand>
        <name>ATP</name>
        <dbReference type="ChEBI" id="CHEBI:30616"/>
    </ligand>
</feature>
<dbReference type="PROSITE" id="PS50011">
    <property type="entry name" value="PROTEIN_KINASE_DOM"/>
    <property type="match status" value="1"/>
</dbReference>
<evidence type="ECO:0000256" key="2">
    <source>
        <dbReference type="ARBA" id="ARBA00006234"/>
    </source>
</evidence>
<keyword evidence="7" id="KW-0418">Kinase</keyword>
<dbReference type="PANTHER" id="PTHR43895:SF114">
    <property type="entry name" value="NON-SPECIFIC SERINE_THREONINE PROTEIN KINASE"/>
    <property type="match status" value="1"/>
</dbReference>
<sequence>MVVRKVGKYEVGRTIGEGTFAKVKFAQNTETGESVAMKVLDRSTIIKHKMVDQIKREISIMKRVRHPYIVRLHEVHHGRLSESESRRYFQQLIDGVDYCHSKGVYHRDLKPENLLLDSQGNLKISDFGLSAFPAEVLSHKGYNGALADIWSCGVILYVLMAGYLPFDEIDLTTLYGKIESAEFSCPSWFPVGAKSLIHRLLDPNPETRIRIEEIRNDEWFKKNYNPVRLPEAEDVDLDDVNAAFDDPEEELPNEQCGNDDMGPLVLNAFDLIILSQGLNLSSLFDRRQDSPKHQTRFVSQKPAKVVLSTMEVVAQSMGFKTHIRNYKMRVEGLSANRTSHFSVIMEIFQVAPTFIMVDIQKAAGDADEYLKFYKNFCNKLDDIIWKHPDETCKSRVTKTKSRRR</sequence>
<dbReference type="Pfam" id="PF03822">
    <property type="entry name" value="NAF"/>
    <property type="match status" value="1"/>
</dbReference>
<evidence type="ECO:0000256" key="11">
    <source>
        <dbReference type="PROSITE-ProRule" id="PRU10141"/>
    </source>
</evidence>
<dbReference type="Gene3D" id="1.10.510.10">
    <property type="entry name" value="Transferase(Phosphotransferase) domain 1"/>
    <property type="match status" value="1"/>
</dbReference>
<dbReference type="InterPro" id="IPR004041">
    <property type="entry name" value="NAF_dom"/>
</dbReference>
<feature type="domain" description="Protein kinase" evidence="13">
    <location>
        <begin position="9"/>
        <end position="220"/>
    </location>
</feature>
<dbReference type="PROSITE" id="PS50816">
    <property type="entry name" value="NAF"/>
    <property type="match status" value="1"/>
</dbReference>
<dbReference type="PANTHER" id="PTHR43895">
    <property type="entry name" value="CALCIUM/CALMODULIN-DEPENDENT PROTEIN KINASE KINASE-RELATED"/>
    <property type="match status" value="1"/>
</dbReference>
<keyword evidence="16" id="KW-1185">Reference proteome</keyword>
<keyword evidence="8 11" id="KW-0067">ATP-binding</keyword>
<dbReference type="EMBL" id="JABTTQ020003506">
    <property type="protein sequence ID" value="KAK6116074.1"/>
    <property type="molecule type" value="Genomic_DNA"/>
</dbReference>
<evidence type="ECO:0000256" key="3">
    <source>
        <dbReference type="ARBA" id="ARBA00012513"/>
    </source>
</evidence>
<comment type="similarity">
    <text evidence="2">Belongs to the protein kinase superfamily. CAMK Ser/Thr protein kinase family. SNF1 subfamily.</text>
</comment>
<keyword evidence="5" id="KW-0808">Transferase</keyword>
<dbReference type="InterPro" id="IPR000719">
    <property type="entry name" value="Prot_kinase_dom"/>
</dbReference>
<proteinExistence type="inferred from homology"/>
<evidence type="ECO:0000256" key="4">
    <source>
        <dbReference type="ARBA" id="ARBA00022527"/>
    </source>
</evidence>
<evidence type="ECO:0000256" key="6">
    <source>
        <dbReference type="ARBA" id="ARBA00022741"/>
    </source>
</evidence>
<gene>
    <name evidence="15" type="ORF">DH2020_008343</name>
</gene>
<dbReference type="PROSITE" id="PS00107">
    <property type="entry name" value="PROTEIN_KINASE_ATP"/>
    <property type="match status" value="1"/>
</dbReference>
<comment type="caution">
    <text evidence="15">The sequence shown here is derived from an EMBL/GenBank/DDBJ whole genome shotgun (WGS) entry which is preliminary data.</text>
</comment>
<dbReference type="SUPFAM" id="SSF56112">
    <property type="entry name" value="Protein kinase-like (PK-like)"/>
    <property type="match status" value="1"/>
</dbReference>
<dbReference type="Proteomes" id="UP001318860">
    <property type="component" value="Unassembled WGS sequence"/>
</dbReference>
<dbReference type="Pfam" id="PF00069">
    <property type="entry name" value="Pkinase"/>
    <property type="match status" value="3"/>
</dbReference>
<evidence type="ECO:0000256" key="12">
    <source>
        <dbReference type="RuleBase" id="RU000304"/>
    </source>
</evidence>